<sequence length="63" mass="6847">MGCQANLKDHVEASIEQRETNYTNLLCPQTEGFLVVLVNFCALCAARILLTQRDVGHSAAVVA</sequence>
<proteinExistence type="predicted"/>
<feature type="non-terminal residue" evidence="1">
    <location>
        <position position="63"/>
    </location>
</feature>
<dbReference type="EMBL" id="CAJVPT010039178">
    <property type="protein sequence ID" value="CAG8722133.1"/>
    <property type="molecule type" value="Genomic_DNA"/>
</dbReference>
<keyword evidence="2" id="KW-1185">Reference proteome</keyword>
<gene>
    <name evidence="1" type="ORF">ACOLOM_LOCUS11187</name>
</gene>
<protein>
    <submittedName>
        <fullName evidence="1">730_t:CDS:1</fullName>
    </submittedName>
</protein>
<reference evidence="1" key="1">
    <citation type="submission" date="2021-06" db="EMBL/GenBank/DDBJ databases">
        <authorList>
            <person name="Kallberg Y."/>
            <person name="Tangrot J."/>
            <person name="Rosling A."/>
        </authorList>
    </citation>
    <scope>NUCLEOTIDE SEQUENCE</scope>
    <source>
        <strain evidence="1">CL356</strain>
    </source>
</reference>
<organism evidence="1 2">
    <name type="scientific">Acaulospora colombiana</name>
    <dbReference type="NCBI Taxonomy" id="27376"/>
    <lineage>
        <taxon>Eukaryota</taxon>
        <taxon>Fungi</taxon>
        <taxon>Fungi incertae sedis</taxon>
        <taxon>Mucoromycota</taxon>
        <taxon>Glomeromycotina</taxon>
        <taxon>Glomeromycetes</taxon>
        <taxon>Diversisporales</taxon>
        <taxon>Acaulosporaceae</taxon>
        <taxon>Acaulospora</taxon>
    </lineage>
</organism>
<comment type="caution">
    <text evidence="1">The sequence shown here is derived from an EMBL/GenBank/DDBJ whole genome shotgun (WGS) entry which is preliminary data.</text>
</comment>
<accession>A0ACA9PXT2</accession>
<name>A0ACA9PXT2_9GLOM</name>
<evidence type="ECO:0000313" key="2">
    <source>
        <dbReference type="Proteomes" id="UP000789525"/>
    </source>
</evidence>
<dbReference type="Proteomes" id="UP000789525">
    <property type="component" value="Unassembled WGS sequence"/>
</dbReference>
<evidence type="ECO:0000313" key="1">
    <source>
        <dbReference type="EMBL" id="CAG8722133.1"/>
    </source>
</evidence>